<reference evidence="1" key="2">
    <citation type="submission" date="2021-03" db="UniProtKB">
        <authorList>
            <consortium name="EnsemblPlants"/>
        </authorList>
    </citation>
    <scope>IDENTIFICATION</scope>
</reference>
<organism evidence="1 2">
    <name type="scientific">Cannabis sativa</name>
    <name type="common">Hemp</name>
    <name type="synonym">Marijuana</name>
    <dbReference type="NCBI Taxonomy" id="3483"/>
    <lineage>
        <taxon>Eukaryota</taxon>
        <taxon>Viridiplantae</taxon>
        <taxon>Streptophyta</taxon>
        <taxon>Embryophyta</taxon>
        <taxon>Tracheophyta</taxon>
        <taxon>Spermatophyta</taxon>
        <taxon>Magnoliopsida</taxon>
        <taxon>eudicotyledons</taxon>
        <taxon>Gunneridae</taxon>
        <taxon>Pentapetalae</taxon>
        <taxon>rosids</taxon>
        <taxon>fabids</taxon>
        <taxon>Rosales</taxon>
        <taxon>Cannabaceae</taxon>
        <taxon>Cannabis</taxon>
    </lineage>
</organism>
<proteinExistence type="predicted"/>
<dbReference type="EMBL" id="UZAU01000723">
    <property type="status" value="NOT_ANNOTATED_CDS"/>
    <property type="molecule type" value="Genomic_DNA"/>
</dbReference>
<dbReference type="Gramene" id="evm.model.09.383">
    <property type="protein sequence ID" value="cds.evm.model.09.383"/>
    <property type="gene ID" value="evm.TU.09.383"/>
</dbReference>
<accession>A0A803QG05</accession>
<keyword evidence="2" id="KW-1185">Reference proteome</keyword>
<dbReference type="EnsemblPlants" id="evm.model.09.383">
    <property type="protein sequence ID" value="cds.evm.model.09.383"/>
    <property type="gene ID" value="evm.TU.09.383"/>
</dbReference>
<dbReference type="Proteomes" id="UP000596661">
    <property type="component" value="Chromosome 9"/>
</dbReference>
<evidence type="ECO:0000313" key="1">
    <source>
        <dbReference type="EnsemblPlants" id="cds.evm.model.09.383"/>
    </source>
</evidence>
<dbReference type="AlphaFoldDB" id="A0A803QG05"/>
<reference evidence="1" key="1">
    <citation type="submission" date="2018-11" db="EMBL/GenBank/DDBJ databases">
        <authorList>
            <person name="Grassa J C."/>
        </authorList>
    </citation>
    <scope>NUCLEOTIDE SEQUENCE [LARGE SCALE GENOMIC DNA]</scope>
</reference>
<evidence type="ECO:0000313" key="2">
    <source>
        <dbReference type="Proteomes" id="UP000596661"/>
    </source>
</evidence>
<sequence>MLRRPQICSPASKSMNVGLDRKLVAYFWWKGSNYNNTSNHYLALKCWANLYQPKKNGGLGLRRYRDMNLALLAKLSQLVLNNNRHHWVQVLCAMYSSKLDFWNVEKNSGDSFVWKGIIEVRDLCVAGVGFLVGKGEKDI</sequence>
<name>A0A803QG05_CANSA</name>
<protein>
    <submittedName>
        <fullName evidence="1">Uncharacterized protein</fullName>
    </submittedName>
</protein>